<reference evidence="2 3" key="1">
    <citation type="submission" date="2023-10" db="EMBL/GenBank/DDBJ databases">
        <title>Chromosome-scale genome assembly provides insights into flower coloration mechanisms of Canna indica.</title>
        <authorList>
            <person name="Li C."/>
        </authorList>
    </citation>
    <scope>NUCLEOTIDE SEQUENCE [LARGE SCALE GENOMIC DNA]</scope>
    <source>
        <tissue evidence="2">Flower</tissue>
    </source>
</reference>
<dbReference type="PANTHER" id="PTHR33116:SF86">
    <property type="entry name" value="REVERSE TRANSCRIPTASE DOMAIN-CONTAINING PROTEIN"/>
    <property type="match status" value="1"/>
</dbReference>
<evidence type="ECO:0000313" key="2">
    <source>
        <dbReference type="EMBL" id="WOL07964.1"/>
    </source>
</evidence>
<organism evidence="2 3">
    <name type="scientific">Canna indica</name>
    <name type="common">Indian-shot</name>
    <dbReference type="NCBI Taxonomy" id="4628"/>
    <lineage>
        <taxon>Eukaryota</taxon>
        <taxon>Viridiplantae</taxon>
        <taxon>Streptophyta</taxon>
        <taxon>Embryophyta</taxon>
        <taxon>Tracheophyta</taxon>
        <taxon>Spermatophyta</taxon>
        <taxon>Magnoliopsida</taxon>
        <taxon>Liliopsida</taxon>
        <taxon>Zingiberales</taxon>
        <taxon>Cannaceae</taxon>
        <taxon>Canna</taxon>
    </lineage>
</organism>
<gene>
    <name evidence="2" type="ORF">Cni_G16714</name>
</gene>
<protein>
    <recommendedName>
        <fullName evidence="1">Reverse transcriptase domain-containing protein</fullName>
    </recommendedName>
</protein>
<dbReference type="EMBL" id="CP136894">
    <property type="protein sequence ID" value="WOL07964.1"/>
    <property type="molecule type" value="Genomic_DNA"/>
</dbReference>
<dbReference type="SUPFAM" id="SSF56672">
    <property type="entry name" value="DNA/RNA polymerases"/>
    <property type="match status" value="1"/>
</dbReference>
<dbReference type="AlphaFoldDB" id="A0AAQ3QEG0"/>
<proteinExistence type="predicted"/>
<feature type="domain" description="Reverse transcriptase" evidence="1">
    <location>
        <begin position="55"/>
        <end position="334"/>
    </location>
</feature>
<dbReference type="Proteomes" id="UP001327560">
    <property type="component" value="Chromosome 5"/>
</dbReference>
<keyword evidence="3" id="KW-1185">Reference proteome</keyword>
<dbReference type="Pfam" id="PF00078">
    <property type="entry name" value="RVT_1"/>
    <property type="match status" value="1"/>
</dbReference>
<dbReference type="PANTHER" id="PTHR33116">
    <property type="entry name" value="REVERSE TRANSCRIPTASE ZINC-BINDING DOMAIN-CONTAINING PROTEIN-RELATED-RELATED"/>
    <property type="match status" value="1"/>
</dbReference>
<dbReference type="InterPro" id="IPR000477">
    <property type="entry name" value="RT_dom"/>
</dbReference>
<dbReference type="PROSITE" id="PS50878">
    <property type="entry name" value="RT_POL"/>
    <property type="match status" value="1"/>
</dbReference>
<evidence type="ECO:0000259" key="1">
    <source>
        <dbReference type="PROSITE" id="PS50878"/>
    </source>
</evidence>
<sequence>MRQRLAVTREAELWKRDDSVSELSMMDKLKWIEVNEEEAVDMEKNITMEEIKIAANSFGRGKSPGWNDTTLVMIPKKENAKDIGEFRPIALCNILYKILAKVILNRIRPVLEKVISSAQSAFMPNRLIQDNIFVVAEVVNSIHGSKAMKPYILVKIDLQKAYGRVSWMALYAVMKKLKFPQKMIMWIKGCIENAKLRCKTNGVMSQEFVGYKGIRQGDPMSPFLFIILEELLHAIIRYYVENKWIDPFKLHNFEMSHLCFADDVIFTMKSNWKSLKGLKEAISLYCKMSNQRINEEKSMIYFPKALAVEQKHKISNFLCMKEAKYPMQYLGTYLTPRRMKKDYENKIVEKVVARMDLWARNLISQAGKVVLLNSVTSSMLVYNLMATGLNENTVEKIVKKRRNFLWANMNSKGAKLVKWEILTTAKGLGGLGVRDLSVMRKIMAAKRMLPLPNGQDNNWSKIYIEKLICGMILGWSIPLSKWPTYINVEEMKELVVVADLKEKEKWKSDLIDKCFGTCLKENISVLQFDSKEAEDKWIWRESLDGRLTTKSAYYFFKRRKLLIKENNFNWKQMWTLKVAEKIKLSYGRLLGISYLLLNG</sequence>
<accession>A0AAQ3QEG0</accession>
<dbReference type="CDD" id="cd01650">
    <property type="entry name" value="RT_nLTR_like"/>
    <property type="match status" value="1"/>
</dbReference>
<dbReference type="InterPro" id="IPR043502">
    <property type="entry name" value="DNA/RNA_pol_sf"/>
</dbReference>
<name>A0AAQ3QEG0_9LILI</name>
<evidence type="ECO:0000313" key="3">
    <source>
        <dbReference type="Proteomes" id="UP001327560"/>
    </source>
</evidence>